<keyword evidence="5" id="KW-1185">Reference proteome</keyword>
<evidence type="ECO:0000256" key="2">
    <source>
        <dbReference type="ARBA" id="ARBA00023027"/>
    </source>
</evidence>
<organism evidence="4 5">
    <name type="scientific">Tamlana crocina</name>
    <dbReference type="NCBI Taxonomy" id="393006"/>
    <lineage>
        <taxon>Bacteria</taxon>
        <taxon>Pseudomonadati</taxon>
        <taxon>Bacteroidota</taxon>
        <taxon>Flavobacteriia</taxon>
        <taxon>Flavobacteriales</taxon>
        <taxon>Flavobacteriaceae</taxon>
        <taxon>Tamlana</taxon>
    </lineage>
</organism>
<sequence length="99" mass="11025">MSSIAEKFGINQALKDLGLNVDQVNNGTSTGQEWFSNGEVIDSYSPVDGALIGKVKSTTKEDYNQVIETAAEAFKTWRSMPSPQRGEIVRKFNDELRRL</sequence>
<dbReference type="InterPro" id="IPR016161">
    <property type="entry name" value="Ald_DH/histidinol_DH"/>
</dbReference>
<dbReference type="Proteomes" id="UP000760545">
    <property type="component" value="Unassembled WGS sequence"/>
</dbReference>
<feature type="non-terminal residue" evidence="4">
    <location>
        <position position="99"/>
    </location>
</feature>
<dbReference type="PANTHER" id="PTHR43521:SF1">
    <property type="entry name" value="ALPHA-AMINOADIPIC SEMIALDEHYDE DEHYDROGENASE"/>
    <property type="match status" value="1"/>
</dbReference>
<dbReference type="InterPro" id="IPR044638">
    <property type="entry name" value="ALDH7A1-like"/>
</dbReference>
<comment type="caution">
    <text evidence="4">The sequence shown here is derived from an EMBL/GenBank/DDBJ whole genome shotgun (WGS) entry which is preliminary data.</text>
</comment>
<proteinExistence type="predicted"/>
<protein>
    <submittedName>
        <fullName evidence="4">Aldehyde dehydrogenase family protein</fullName>
    </submittedName>
</protein>
<dbReference type="Pfam" id="PF00171">
    <property type="entry name" value="Aldedh"/>
    <property type="match status" value="1"/>
</dbReference>
<evidence type="ECO:0000256" key="1">
    <source>
        <dbReference type="ARBA" id="ARBA00023002"/>
    </source>
</evidence>
<dbReference type="PANTHER" id="PTHR43521">
    <property type="entry name" value="ALPHA-AMINOADIPIC SEMIALDEHYDE DEHYDROGENASE"/>
    <property type="match status" value="1"/>
</dbReference>
<evidence type="ECO:0000313" key="4">
    <source>
        <dbReference type="EMBL" id="NJX17544.1"/>
    </source>
</evidence>
<dbReference type="RefSeq" id="WP_167920509.1">
    <property type="nucleotide sequence ID" value="NZ_JAAVJS010000763.1"/>
</dbReference>
<gene>
    <name evidence="4" type="ORF">HC176_18910</name>
</gene>
<dbReference type="SUPFAM" id="SSF53720">
    <property type="entry name" value="ALDH-like"/>
    <property type="match status" value="1"/>
</dbReference>
<evidence type="ECO:0000313" key="5">
    <source>
        <dbReference type="Proteomes" id="UP000760545"/>
    </source>
</evidence>
<accession>A0ABX1DGW4</accession>
<evidence type="ECO:0000259" key="3">
    <source>
        <dbReference type="Pfam" id="PF00171"/>
    </source>
</evidence>
<dbReference type="Gene3D" id="3.40.605.10">
    <property type="entry name" value="Aldehyde Dehydrogenase, Chain A, domain 1"/>
    <property type="match status" value="1"/>
</dbReference>
<keyword evidence="1" id="KW-0560">Oxidoreductase</keyword>
<reference evidence="4 5" key="1">
    <citation type="submission" date="2020-03" db="EMBL/GenBank/DDBJ databases">
        <title>Tamlana sp. nov, isolated from XXX.</title>
        <authorList>
            <person name="Cao W.R."/>
        </authorList>
    </citation>
    <scope>NUCLEOTIDE SEQUENCE [LARGE SCALE GENOMIC DNA]</scope>
    <source>
        <strain evidence="4 5">HST1-43</strain>
    </source>
</reference>
<keyword evidence="2" id="KW-0520">NAD</keyword>
<dbReference type="InterPro" id="IPR015590">
    <property type="entry name" value="Aldehyde_DH_dom"/>
</dbReference>
<dbReference type="InterPro" id="IPR016162">
    <property type="entry name" value="Ald_DH_N"/>
</dbReference>
<dbReference type="EMBL" id="JAAVJS010000763">
    <property type="protein sequence ID" value="NJX17544.1"/>
    <property type="molecule type" value="Genomic_DNA"/>
</dbReference>
<name>A0ABX1DGW4_9FLAO</name>
<feature type="domain" description="Aldehyde dehydrogenase" evidence="3">
    <location>
        <begin position="37"/>
        <end position="98"/>
    </location>
</feature>